<feature type="transmembrane region" description="Helical" evidence="1">
    <location>
        <begin position="330"/>
        <end position="354"/>
    </location>
</feature>
<organism evidence="2 3">
    <name type="scientific">Usitatibacter palustris</name>
    <dbReference type="NCBI Taxonomy" id="2732487"/>
    <lineage>
        <taxon>Bacteria</taxon>
        <taxon>Pseudomonadati</taxon>
        <taxon>Pseudomonadota</taxon>
        <taxon>Betaproteobacteria</taxon>
        <taxon>Nitrosomonadales</taxon>
        <taxon>Usitatibacteraceae</taxon>
        <taxon>Usitatibacter</taxon>
    </lineage>
</organism>
<accession>A0A6M4H4Q3</accession>
<feature type="transmembrane region" description="Helical" evidence="1">
    <location>
        <begin position="152"/>
        <end position="176"/>
    </location>
</feature>
<feature type="transmembrane region" description="Helical" evidence="1">
    <location>
        <begin position="188"/>
        <end position="211"/>
    </location>
</feature>
<feature type="transmembrane region" description="Helical" evidence="1">
    <location>
        <begin position="261"/>
        <end position="280"/>
    </location>
</feature>
<protein>
    <recommendedName>
        <fullName evidence="4">Cytochrome C oxidase subunit I</fullName>
    </recommendedName>
</protein>
<dbReference type="InterPro" id="IPR036927">
    <property type="entry name" value="Cyt_c_oxase-like_su1_sf"/>
</dbReference>
<dbReference type="GO" id="GO:0009060">
    <property type="term" value="P:aerobic respiration"/>
    <property type="evidence" value="ECO:0007669"/>
    <property type="project" value="InterPro"/>
</dbReference>
<dbReference type="Gene3D" id="1.20.210.10">
    <property type="entry name" value="Cytochrome c oxidase-like, subunit I domain"/>
    <property type="match status" value="1"/>
</dbReference>
<evidence type="ECO:0000313" key="2">
    <source>
        <dbReference type="EMBL" id="QJR14252.1"/>
    </source>
</evidence>
<dbReference type="EMBL" id="CP053073">
    <property type="protein sequence ID" value="QJR14252.1"/>
    <property type="molecule type" value="Genomic_DNA"/>
</dbReference>
<sequence>MNPLALHAGTPSAFAGERVAESPYDLAVPRDARRALAISWLLLGITALAASGLFSVLIVALRTPGLKDLLPGADFFRVALVAHVDLSVLVWFLAFAAMLWSLAGGVRAIAAGRAGLALAATGAAAMTLAPFVQRAQPVMANYVPVLDGSVFLAGLALFALGVLVAAARAMVVFTPVGARVTGEGALRIGLNASLVSAGLALYAFALSFAQIDRALDAVTYYELLFWGPGHVLQFTYTILTLVAWLWLASHLGARLPISPRVAAVLFAIALGAVLGTPFIYLSHPVASVEFMRLQTWLMRWGGGLAIVPLTAAVAWGLLRLPARDARTRPLHAALCASMALFAAGGLAGFSIAGPDVRVPAHYHGCIVGVTLAMMGLTYLLLPRFGFAAPSSRLAAWQPWLYGAGQLLHITGLVISGGYGVARKVAGAEQVLRSTPEVIGMGIMGLGGLVAIAGGLAFVVVVARALRRPA</sequence>
<dbReference type="Pfam" id="PF00115">
    <property type="entry name" value="COX1"/>
    <property type="match status" value="1"/>
</dbReference>
<feature type="transmembrane region" description="Helical" evidence="1">
    <location>
        <begin position="114"/>
        <end position="132"/>
    </location>
</feature>
<feature type="transmembrane region" description="Helical" evidence="1">
    <location>
        <begin position="393"/>
        <end position="418"/>
    </location>
</feature>
<dbReference type="RefSeq" id="WP_171161030.1">
    <property type="nucleotide sequence ID" value="NZ_CP053073.1"/>
</dbReference>
<gene>
    <name evidence="2" type="ORF">DSM104440_01045</name>
</gene>
<feature type="transmembrane region" description="Helical" evidence="1">
    <location>
        <begin position="438"/>
        <end position="465"/>
    </location>
</feature>
<feature type="transmembrane region" description="Helical" evidence="1">
    <location>
        <begin position="360"/>
        <end position="381"/>
    </location>
</feature>
<evidence type="ECO:0008006" key="4">
    <source>
        <dbReference type="Google" id="ProtNLM"/>
    </source>
</evidence>
<feature type="transmembrane region" description="Helical" evidence="1">
    <location>
        <begin position="40"/>
        <end position="60"/>
    </location>
</feature>
<name>A0A6M4H4Q3_9PROT</name>
<reference evidence="2 3" key="1">
    <citation type="submission" date="2020-04" db="EMBL/GenBank/DDBJ databases">
        <title>Usitatibacter rugosus gen. nov., sp. nov. and Usitatibacter palustris sp. nov., novel members of Usitatibacteraceae fam. nov. within the order Nitrosomonadales isolated from soil.</title>
        <authorList>
            <person name="Huber K.J."/>
            <person name="Neumann-Schaal M."/>
            <person name="Geppert A."/>
            <person name="Luckner M."/>
            <person name="Wanner G."/>
            <person name="Overmann J."/>
        </authorList>
    </citation>
    <scope>NUCLEOTIDE SEQUENCE [LARGE SCALE GENOMIC DNA]</scope>
    <source>
        <strain evidence="2 3">Swamp67</strain>
    </source>
</reference>
<dbReference type="GO" id="GO:0020037">
    <property type="term" value="F:heme binding"/>
    <property type="evidence" value="ECO:0007669"/>
    <property type="project" value="InterPro"/>
</dbReference>
<keyword evidence="1" id="KW-0472">Membrane</keyword>
<dbReference type="SUPFAM" id="SSF81442">
    <property type="entry name" value="Cytochrome c oxidase subunit I-like"/>
    <property type="match status" value="1"/>
</dbReference>
<feature type="transmembrane region" description="Helical" evidence="1">
    <location>
        <begin position="231"/>
        <end position="249"/>
    </location>
</feature>
<feature type="transmembrane region" description="Helical" evidence="1">
    <location>
        <begin position="300"/>
        <end position="318"/>
    </location>
</feature>
<keyword evidence="1" id="KW-0812">Transmembrane</keyword>
<dbReference type="GO" id="GO:0016020">
    <property type="term" value="C:membrane"/>
    <property type="evidence" value="ECO:0007669"/>
    <property type="project" value="InterPro"/>
</dbReference>
<dbReference type="KEGG" id="upl:DSM104440_01045"/>
<evidence type="ECO:0000313" key="3">
    <source>
        <dbReference type="Proteomes" id="UP000503096"/>
    </source>
</evidence>
<feature type="transmembrane region" description="Helical" evidence="1">
    <location>
        <begin position="80"/>
        <end position="102"/>
    </location>
</feature>
<proteinExistence type="predicted"/>
<keyword evidence="1" id="KW-1133">Transmembrane helix</keyword>
<evidence type="ECO:0000256" key="1">
    <source>
        <dbReference type="SAM" id="Phobius"/>
    </source>
</evidence>
<dbReference type="InterPro" id="IPR000883">
    <property type="entry name" value="Cyt_C_Oxase_1"/>
</dbReference>
<dbReference type="AlphaFoldDB" id="A0A6M4H4Q3"/>
<keyword evidence="3" id="KW-1185">Reference proteome</keyword>
<dbReference type="Proteomes" id="UP000503096">
    <property type="component" value="Chromosome"/>
</dbReference>
<dbReference type="InParanoid" id="A0A6M4H4Q3"/>
<dbReference type="GO" id="GO:0004129">
    <property type="term" value="F:cytochrome-c oxidase activity"/>
    <property type="evidence" value="ECO:0007669"/>
    <property type="project" value="InterPro"/>
</dbReference>